<reference evidence="2" key="1">
    <citation type="submission" date="2023-08" db="EMBL/GenBank/DDBJ databases">
        <title>A de novo genome assembly of Solanum verrucosum Schlechtendal, a Mexican diploid species geographically isolated from the other diploid A-genome species in potato relatives.</title>
        <authorList>
            <person name="Hosaka K."/>
        </authorList>
    </citation>
    <scope>NUCLEOTIDE SEQUENCE</scope>
    <source>
        <tissue evidence="2">Young leaves</tissue>
    </source>
</reference>
<proteinExistence type="predicted"/>
<dbReference type="AlphaFoldDB" id="A0AAF0V7X5"/>
<dbReference type="Proteomes" id="UP001234989">
    <property type="component" value="Chromosome 12"/>
</dbReference>
<protein>
    <submittedName>
        <fullName evidence="2">Uncharacterized protein</fullName>
    </submittedName>
</protein>
<accession>A0AAF0V7X5</accession>
<evidence type="ECO:0000313" key="3">
    <source>
        <dbReference type="Proteomes" id="UP001234989"/>
    </source>
</evidence>
<evidence type="ECO:0000313" key="2">
    <source>
        <dbReference type="EMBL" id="WMV58286.1"/>
    </source>
</evidence>
<name>A0AAF0V7X5_SOLVR</name>
<gene>
    <name evidence="2" type="ORF">MTR67_051671</name>
</gene>
<sequence>MDSNGQKGTRQLKERRNYSVPSPEGENQVCERKEQSACRRMVSRCSVVSPKVTELEDAED</sequence>
<evidence type="ECO:0000256" key="1">
    <source>
        <dbReference type="SAM" id="MobiDB-lite"/>
    </source>
</evidence>
<organism evidence="2 3">
    <name type="scientific">Solanum verrucosum</name>
    <dbReference type="NCBI Taxonomy" id="315347"/>
    <lineage>
        <taxon>Eukaryota</taxon>
        <taxon>Viridiplantae</taxon>
        <taxon>Streptophyta</taxon>
        <taxon>Embryophyta</taxon>
        <taxon>Tracheophyta</taxon>
        <taxon>Spermatophyta</taxon>
        <taxon>Magnoliopsida</taxon>
        <taxon>eudicotyledons</taxon>
        <taxon>Gunneridae</taxon>
        <taxon>Pentapetalae</taxon>
        <taxon>asterids</taxon>
        <taxon>lamiids</taxon>
        <taxon>Solanales</taxon>
        <taxon>Solanaceae</taxon>
        <taxon>Solanoideae</taxon>
        <taxon>Solaneae</taxon>
        <taxon>Solanum</taxon>
    </lineage>
</organism>
<keyword evidence="3" id="KW-1185">Reference proteome</keyword>
<dbReference type="EMBL" id="CP133623">
    <property type="protein sequence ID" value="WMV58286.1"/>
    <property type="molecule type" value="Genomic_DNA"/>
</dbReference>
<feature type="region of interest" description="Disordered" evidence="1">
    <location>
        <begin position="1"/>
        <end position="33"/>
    </location>
</feature>